<gene>
    <name evidence="3" type="ORF">K491DRAFT_716037</name>
</gene>
<dbReference type="Pfam" id="PF24883">
    <property type="entry name" value="NPHP3_N"/>
    <property type="match status" value="1"/>
</dbReference>
<dbReference type="InterPro" id="IPR056884">
    <property type="entry name" value="NPHP3-like_N"/>
</dbReference>
<keyword evidence="4" id="KW-1185">Reference proteome</keyword>
<protein>
    <recommendedName>
        <fullName evidence="2">Nephrocystin 3-like N-terminal domain-containing protein</fullName>
    </recommendedName>
</protein>
<accession>A0A6A6TA30</accession>
<dbReference type="PANTHER" id="PTHR10039">
    <property type="entry name" value="AMELOGENIN"/>
    <property type="match status" value="1"/>
</dbReference>
<proteinExistence type="predicted"/>
<evidence type="ECO:0000313" key="3">
    <source>
        <dbReference type="EMBL" id="KAF2655748.1"/>
    </source>
</evidence>
<organism evidence="3 4">
    <name type="scientific">Lophiostoma macrostomum CBS 122681</name>
    <dbReference type="NCBI Taxonomy" id="1314788"/>
    <lineage>
        <taxon>Eukaryota</taxon>
        <taxon>Fungi</taxon>
        <taxon>Dikarya</taxon>
        <taxon>Ascomycota</taxon>
        <taxon>Pezizomycotina</taxon>
        <taxon>Dothideomycetes</taxon>
        <taxon>Pleosporomycetidae</taxon>
        <taxon>Pleosporales</taxon>
        <taxon>Lophiostomataceae</taxon>
        <taxon>Lophiostoma</taxon>
    </lineage>
</organism>
<dbReference type="Proteomes" id="UP000799324">
    <property type="component" value="Unassembled WGS sequence"/>
</dbReference>
<reference evidence="3" key="1">
    <citation type="journal article" date="2020" name="Stud. Mycol.">
        <title>101 Dothideomycetes genomes: a test case for predicting lifestyles and emergence of pathogens.</title>
        <authorList>
            <person name="Haridas S."/>
            <person name="Albert R."/>
            <person name="Binder M."/>
            <person name="Bloem J."/>
            <person name="Labutti K."/>
            <person name="Salamov A."/>
            <person name="Andreopoulos B."/>
            <person name="Baker S."/>
            <person name="Barry K."/>
            <person name="Bills G."/>
            <person name="Bluhm B."/>
            <person name="Cannon C."/>
            <person name="Castanera R."/>
            <person name="Culley D."/>
            <person name="Daum C."/>
            <person name="Ezra D."/>
            <person name="Gonzalez J."/>
            <person name="Henrissat B."/>
            <person name="Kuo A."/>
            <person name="Liang C."/>
            <person name="Lipzen A."/>
            <person name="Lutzoni F."/>
            <person name="Magnuson J."/>
            <person name="Mondo S."/>
            <person name="Nolan M."/>
            <person name="Ohm R."/>
            <person name="Pangilinan J."/>
            <person name="Park H.-J."/>
            <person name="Ramirez L."/>
            <person name="Alfaro M."/>
            <person name="Sun H."/>
            <person name="Tritt A."/>
            <person name="Yoshinaga Y."/>
            <person name="Zwiers L.-H."/>
            <person name="Turgeon B."/>
            <person name="Goodwin S."/>
            <person name="Spatafora J."/>
            <person name="Crous P."/>
            <person name="Grigoriev I."/>
        </authorList>
    </citation>
    <scope>NUCLEOTIDE SEQUENCE</scope>
    <source>
        <strain evidence="3">CBS 122681</strain>
    </source>
</reference>
<dbReference type="PANTHER" id="PTHR10039:SF17">
    <property type="entry name" value="FUNGAL STAND N-TERMINAL GOODBYE DOMAIN-CONTAINING PROTEIN-RELATED"/>
    <property type="match status" value="1"/>
</dbReference>
<dbReference type="OrthoDB" id="5389400at2759"/>
<feature type="domain" description="Nephrocystin 3-like N-terminal" evidence="2">
    <location>
        <begin position="366"/>
        <end position="537"/>
    </location>
</feature>
<evidence type="ECO:0000313" key="4">
    <source>
        <dbReference type="Proteomes" id="UP000799324"/>
    </source>
</evidence>
<dbReference type="EMBL" id="MU004345">
    <property type="protein sequence ID" value="KAF2655748.1"/>
    <property type="molecule type" value="Genomic_DNA"/>
</dbReference>
<dbReference type="AlphaFoldDB" id="A0A6A6TA30"/>
<evidence type="ECO:0000259" key="2">
    <source>
        <dbReference type="Pfam" id="PF24883"/>
    </source>
</evidence>
<evidence type="ECO:0000256" key="1">
    <source>
        <dbReference type="ARBA" id="ARBA00022737"/>
    </source>
</evidence>
<dbReference type="InterPro" id="IPR027417">
    <property type="entry name" value="P-loop_NTPase"/>
</dbReference>
<sequence length="971" mass="111272">MDIQQSLTNLAVTGNDNRVGLFFTNYQTNFEEEDTSRILFRDRWKQARGLSEGVARCPNPESTLRAIIKSFRESLATMFTTSSEEFDEPSSMVRDIQDQCQGAEESSRLLRACKKIDGFAHYLKSYFHVVEIFVTGDTDCSLLACSALHLVFSLSSRYVNIFETLADMLSKMTNMLPRYWHYLQRLRGQDLRGINSHFGYALSFLYADILQFCRDACQVLAPKCSAERSNEDNLFELLWAPIDIRFQLMLDRFQDLTELGGPRTSYKNERAPAPGVPEVDKEETIEWLKRGEGLKLFIEKVRKDLDTREEIRVNHEKRCELRKKKEMLYETRLRHIVQWMSPPDFVGGSCESSDYEQARRRRKPHSCAWILHDPTYASWKWRDESSSNILWLEAKPGFGKTTLSVTIIEDLRDAADEISTDMYSPFVAYFHFDLQRPDKRSYSDALRALIVQFIYSSAPDTEFIDAISLFKYPHNGEQQKPSVDNMMEIFLLCASRLPQLSLVLDGVDECEKFGDLLSLLVEACTRNKNLNIIFLGRPSVPLPIRYRNIVTRHSLHDSNRSDIRDYLLDELGELKGSNKLEDGLDLGELADILTLRADSMFLWATLMVSYLGLSAHSPAARTKTIQVTNCLQELDELYRELLKQYGKKTQAERDVLAKILHILIMAEHPPTLQQMKIAIAIIPGRSLSKADFLTNFPDALREICGALVEIRPDNTVQLVHLSLREVLCSEQTAHIDIPFKADSRSASLFLSVISLSYLIHDVPRRHLADSPQTIANTSELNNRFPFLEFAARTWVNHAIIAINSDASTLAELIPTCQPLVQQLLDFVRHSGSISMWIEACWTYGFAPSIVHLWEALDRRRHSPTPVTQRSPVEMEIEPFIERIQSLSQDLNRLHIEWHHLLQIRPYEIWGASISGFMGPLSWARNIDAKLYLIGSEHLHESNTETIIVRSKVSDCGRLIGVVKILRPSNVE</sequence>
<dbReference type="Gene3D" id="3.40.50.300">
    <property type="entry name" value="P-loop containing nucleotide triphosphate hydrolases"/>
    <property type="match status" value="1"/>
</dbReference>
<name>A0A6A6TA30_9PLEO</name>
<keyword evidence="1" id="KW-0677">Repeat</keyword>